<reference evidence="1" key="1">
    <citation type="journal article" date="2008" name="Nature">
        <title>The amphioxus genome and the evolution of the chordate karyotype.</title>
        <authorList>
            <consortium name="US DOE Joint Genome Institute (JGI-PGF)"/>
            <person name="Putnam N.H."/>
            <person name="Butts T."/>
            <person name="Ferrier D.E.K."/>
            <person name="Furlong R.F."/>
            <person name="Hellsten U."/>
            <person name="Kawashima T."/>
            <person name="Robinson-Rechavi M."/>
            <person name="Shoguchi E."/>
            <person name="Terry A."/>
            <person name="Yu J.-K."/>
            <person name="Benito-Gutierrez E.L."/>
            <person name="Dubchak I."/>
            <person name="Garcia-Fernandez J."/>
            <person name="Gibson-Brown J.J."/>
            <person name="Grigoriev I.V."/>
            <person name="Horton A.C."/>
            <person name="de Jong P.J."/>
            <person name="Jurka J."/>
            <person name="Kapitonov V.V."/>
            <person name="Kohara Y."/>
            <person name="Kuroki Y."/>
            <person name="Lindquist E."/>
            <person name="Lucas S."/>
            <person name="Osoegawa K."/>
            <person name="Pennacchio L.A."/>
            <person name="Salamov A.A."/>
            <person name="Satou Y."/>
            <person name="Sauka-Spengler T."/>
            <person name="Schmutz J."/>
            <person name="Shin-I T."/>
            <person name="Toyoda A."/>
            <person name="Bronner-Fraser M."/>
            <person name="Fujiyama A."/>
            <person name="Holland L.Z."/>
            <person name="Holland P.W.H."/>
            <person name="Satoh N."/>
            <person name="Rokhsar D.S."/>
        </authorList>
    </citation>
    <scope>NUCLEOTIDE SEQUENCE [LARGE SCALE GENOMIC DNA]</scope>
    <source>
        <strain evidence="1">S238N-H82</strain>
        <tissue evidence="1">Testes</tissue>
    </source>
</reference>
<protein>
    <recommendedName>
        <fullName evidence="2">Acyl-ACP thioesterase</fullName>
    </recommendedName>
</protein>
<dbReference type="AlphaFoldDB" id="C3XSG3"/>
<dbReference type="eggNOG" id="ENOG502SC8H">
    <property type="taxonomic scope" value="Eukaryota"/>
</dbReference>
<organism>
    <name type="scientific">Branchiostoma floridae</name>
    <name type="common">Florida lancelet</name>
    <name type="synonym">Amphioxus</name>
    <dbReference type="NCBI Taxonomy" id="7739"/>
    <lineage>
        <taxon>Eukaryota</taxon>
        <taxon>Metazoa</taxon>
        <taxon>Chordata</taxon>
        <taxon>Cephalochordata</taxon>
        <taxon>Leptocardii</taxon>
        <taxon>Amphioxiformes</taxon>
        <taxon>Branchiostomatidae</taxon>
        <taxon>Branchiostoma</taxon>
    </lineage>
</organism>
<name>C3XSG3_BRAFL</name>
<dbReference type="PANTHER" id="PTHR34487">
    <property type="entry name" value="ACYL-ACP THIOESTERASE"/>
    <property type="match status" value="1"/>
</dbReference>
<evidence type="ECO:0000313" key="1">
    <source>
        <dbReference type="EMBL" id="EEN68884.1"/>
    </source>
</evidence>
<dbReference type="InterPro" id="IPR029069">
    <property type="entry name" value="HotDog_dom_sf"/>
</dbReference>
<evidence type="ECO:0008006" key="2">
    <source>
        <dbReference type="Google" id="ProtNLM"/>
    </source>
</evidence>
<accession>C3XSG3</accession>
<dbReference type="InParanoid" id="C3XSG3"/>
<dbReference type="EMBL" id="GG666459">
    <property type="protein sequence ID" value="EEN68884.1"/>
    <property type="molecule type" value="Genomic_DNA"/>
</dbReference>
<gene>
    <name evidence="1" type="ORF">BRAFLDRAFT_102195</name>
</gene>
<dbReference type="PANTHER" id="PTHR34487:SF1">
    <property type="entry name" value="ACYL-ACP THIOESTERASE"/>
    <property type="match status" value="1"/>
</dbReference>
<sequence length="285" mass="33107">MTSAVEDMAVKVSTGRIYPWEFDRKGKLPVWSLLHRLEFLSLSQHFFKRESARDSQPHRTPYAYGMRFVRGQSVQFNPAFYELLEFPGRAIRIEAKIIFVGKTSWIYETKLFDRTTERELATRRIQTVNIDKKTRRPKPLPDWATERYSHLTSLPRPATVQPFDLSDTEPAFVYPVTVAPSDIDLNMHTNQSQYARYCFNCAATGAKSGAYSIISGDLLDYDVLSFDLLYQKESREGDSLRVESWEDAREPDTLRFQVKRGDDKILQCKMRFRIPSVPDIEKAKL</sequence>
<dbReference type="SUPFAM" id="SSF54637">
    <property type="entry name" value="Thioesterase/thiol ester dehydrase-isomerase"/>
    <property type="match status" value="2"/>
</dbReference>
<dbReference type="Gene3D" id="3.10.129.10">
    <property type="entry name" value="Hotdog Thioesterase"/>
    <property type="match status" value="1"/>
</dbReference>
<proteinExistence type="predicted"/>